<feature type="region of interest" description="Disordered" evidence="1">
    <location>
        <begin position="153"/>
        <end position="185"/>
    </location>
</feature>
<feature type="chain" id="PRO_5043968078" evidence="2">
    <location>
        <begin position="28"/>
        <end position="195"/>
    </location>
</feature>
<organism evidence="3 4">
    <name type="scientific">Scylla paramamosain</name>
    <name type="common">Mud crab</name>
    <dbReference type="NCBI Taxonomy" id="85552"/>
    <lineage>
        <taxon>Eukaryota</taxon>
        <taxon>Metazoa</taxon>
        <taxon>Ecdysozoa</taxon>
        <taxon>Arthropoda</taxon>
        <taxon>Crustacea</taxon>
        <taxon>Multicrustacea</taxon>
        <taxon>Malacostraca</taxon>
        <taxon>Eumalacostraca</taxon>
        <taxon>Eucarida</taxon>
        <taxon>Decapoda</taxon>
        <taxon>Pleocyemata</taxon>
        <taxon>Brachyura</taxon>
        <taxon>Eubrachyura</taxon>
        <taxon>Portunoidea</taxon>
        <taxon>Portunidae</taxon>
        <taxon>Portuninae</taxon>
        <taxon>Scylla</taxon>
    </lineage>
</organism>
<comment type="caution">
    <text evidence="3">The sequence shown here is derived from an EMBL/GenBank/DDBJ whole genome shotgun (WGS) entry which is preliminary data.</text>
</comment>
<gene>
    <name evidence="3" type="ORF">O3P69_014750</name>
</gene>
<evidence type="ECO:0000256" key="2">
    <source>
        <dbReference type="SAM" id="SignalP"/>
    </source>
</evidence>
<accession>A0AAW0TXS6</accession>
<protein>
    <submittedName>
        <fullName evidence="3">Uncharacterized protein</fullName>
    </submittedName>
</protein>
<reference evidence="3 4" key="1">
    <citation type="submission" date="2023-03" db="EMBL/GenBank/DDBJ databases">
        <title>High-quality genome of Scylla paramamosain provides insights in environmental adaptation.</title>
        <authorList>
            <person name="Zhang L."/>
        </authorList>
    </citation>
    <scope>NUCLEOTIDE SEQUENCE [LARGE SCALE GENOMIC DNA]</scope>
    <source>
        <strain evidence="3">LZ_2023a</strain>
        <tissue evidence="3">Muscle</tissue>
    </source>
</reference>
<dbReference type="Proteomes" id="UP001487740">
    <property type="component" value="Unassembled WGS sequence"/>
</dbReference>
<feature type="region of interest" description="Disordered" evidence="1">
    <location>
        <begin position="81"/>
        <end position="116"/>
    </location>
</feature>
<dbReference type="AlphaFoldDB" id="A0AAW0TXS6"/>
<sequence>MQTWARISTLLLLLLPFLLVLTPAAEAHGSVKVGCLNYGHSCLGAHGKRGSWPPSAPRSPPAVALLAPFLQSLAAPRAAARSWQDKIMSQRRQQEEEEQQQQQQQQPQQQQQQHEDFPAVYEDAPFPRIPVALHHALPANQDAPALDDDDLAYYGTYEDDYGDHRAKRSVSEKTEKKKTPPTKASVSCLLFSRRC</sequence>
<evidence type="ECO:0000256" key="1">
    <source>
        <dbReference type="SAM" id="MobiDB-lite"/>
    </source>
</evidence>
<keyword evidence="4" id="KW-1185">Reference proteome</keyword>
<name>A0AAW0TXS6_SCYPA</name>
<feature type="signal peptide" evidence="2">
    <location>
        <begin position="1"/>
        <end position="27"/>
    </location>
</feature>
<feature type="compositionally biased region" description="Basic and acidic residues" evidence="1">
    <location>
        <begin position="169"/>
        <end position="178"/>
    </location>
</feature>
<dbReference type="EMBL" id="JARAKH010000022">
    <property type="protein sequence ID" value="KAK8392562.1"/>
    <property type="molecule type" value="Genomic_DNA"/>
</dbReference>
<evidence type="ECO:0000313" key="3">
    <source>
        <dbReference type="EMBL" id="KAK8392562.1"/>
    </source>
</evidence>
<keyword evidence="2" id="KW-0732">Signal</keyword>
<evidence type="ECO:0000313" key="4">
    <source>
        <dbReference type="Proteomes" id="UP001487740"/>
    </source>
</evidence>
<feature type="compositionally biased region" description="Low complexity" evidence="1">
    <location>
        <begin position="100"/>
        <end position="112"/>
    </location>
</feature>
<proteinExistence type="predicted"/>